<reference evidence="1" key="1">
    <citation type="submission" date="2017-02" db="UniProtKB">
        <authorList>
            <consortium name="WormBaseParasite"/>
        </authorList>
    </citation>
    <scope>IDENTIFICATION</scope>
</reference>
<protein>
    <submittedName>
        <fullName evidence="1">SANT domain-containing protein</fullName>
    </submittedName>
</protein>
<dbReference type="WBParaSite" id="ASIM_0000829701-mRNA-1">
    <property type="protein sequence ID" value="ASIM_0000829701-mRNA-1"/>
    <property type="gene ID" value="ASIM_0000829701"/>
</dbReference>
<evidence type="ECO:0000313" key="1">
    <source>
        <dbReference type="WBParaSite" id="ASIM_0000829701-mRNA-1"/>
    </source>
</evidence>
<dbReference type="AlphaFoldDB" id="A0A0M3JKX0"/>
<proteinExistence type="predicted"/>
<sequence>LFNGELQAEMKGWQQSAKFTWAEADNEALNAIVESVGTGDWDIVAKKMEFGNHLFSAEVRIFY</sequence>
<accession>A0A0M3JKX0</accession>
<organism evidence="1">
    <name type="scientific">Anisakis simplex</name>
    <name type="common">Herring worm</name>
    <dbReference type="NCBI Taxonomy" id="6269"/>
    <lineage>
        <taxon>Eukaryota</taxon>
        <taxon>Metazoa</taxon>
        <taxon>Ecdysozoa</taxon>
        <taxon>Nematoda</taxon>
        <taxon>Chromadorea</taxon>
        <taxon>Rhabditida</taxon>
        <taxon>Spirurina</taxon>
        <taxon>Ascaridomorpha</taxon>
        <taxon>Ascaridoidea</taxon>
        <taxon>Anisakidae</taxon>
        <taxon>Anisakis</taxon>
        <taxon>Anisakis simplex complex</taxon>
    </lineage>
</organism>
<name>A0A0M3JKX0_ANISI</name>